<dbReference type="PANTHER" id="PTHR32071:SF117">
    <property type="entry name" value="PTS-DEPENDENT DIHYDROXYACETONE KINASE OPERON REGULATORY PROTEIN-RELATED"/>
    <property type="match status" value="1"/>
</dbReference>
<feature type="modified residue" description="4-aspartylphosphate" evidence="8">
    <location>
        <position position="58"/>
    </location>
</feature>
<keyword evidence="5" id="KW-0238">DNA-binding</keyword>
<dbReference type="SUPFAM" id="SSF52540">
    <property type="entry name" value="P-loop containing nucleoside triphosphate hydrolases"/>
    <property type="match status" value="1"/>
</dbReference>
<keyword evidence="4" id="KW-0805">Transcription regulation</keyword>
<organism evidence="11 12">
    <name type="scientific">Sphingopyxis alaskensis (strain DSM 13593 / LMG 18877 / RB2256)</name>
    <name type="common">Sphingomonas alaskensis</name>
    <dbReference type="NCBI Taxonomy" id="317655"/>
    <lineage>
        <taxon>Bacteria</taxon>
        <taxon>Pseudomonadati</taxon>
        <taxon>Pseudomonadota</taxon>
        <taxon>Alphaproteobacteria</taxon>
        <taxon>Sphingomonadales</taxon>
        <taxon>Sphingomonadaceae</taxon>
        <taxon>Sphingopyxis</taxon>
    </lineage>
</organism>
<evidence type="ECO:0000256" key="7">
    <source>
        <dbReference type="ARBA" id="ARBA00023163"/>
    </source>
</evidence>
<dbReference type="Proteomes" id="UP000006578">
    <property type="component" value="Plasmid F plasmid"/>
</dbReference>
<evidence type="ECO:0000256" key="1">
    <source>
        <dbReference type="ARBA" id="ARBA00022741"/>
    </source>
</evidence>
<dbReference type="InterPro" id="IPR002197">
    <property type="entry name" value="HTH_Fis"/>
</dbReference>
<dbReference type="KEGG" id="sal:Sala_3195"/>
<dbReference type="GO" id="GO:0006355">
    <property type="term" value="P:regulation of DNA-templated transcription"/>
    <property type="evidence" value="ECO:0007669"/>
    <property type="project" value="InterPro"/>
</dbReference>
<evidence type="ECO:0000256" key="8">
    <source>
        <dbReference type="PROSITE-ProRule" id="PRU00169"/>
    </source>
</evidence>
<dbReference type="SMART" id="SM00382">
    <property type="entry name" value="AAA"/>
    <property type="match status" value="1"/>
</dbReference>
<dbReference type="PROSITE" id="PS50110">
    <property type="entry name" value="RESPONSE_REGULATORY"/>
    <property type="match status" value="1"/>
</dbReference>
<dbReference type="EMBL" id="CP000357">
    <property type="protein sequence ID" value="ABF54898.1"/>
    <property type="molecule type" value="Genomic_DNA"/>
</dbReference>
<dbReference type="Gene3D" id="1.10.8.60">
    <property type="match status" value="1"/>
</dbReference>
<dbReference type="InterPro" id="IPR001789">
    <property type="entry name" value="Sig_transdc_resp-reg_receiver"/>
</dbReference>
<dbReference type="Pfam" id="PF00158">
    <property type="entry name" value="Sigma54_activat"/>
    <property type="match status" value="1"/>
</dbReference>
<gene>
    <name evidence="11" type="ordered locus">Sala_3195</name>
</gene>
<keyword evidence="12" id="KW-1185">Reference proteome</keyword>
<sequence length="482" mass="53499">MHLAGELTILVVSRDDALISAARAGLKERADYRLVIAEDGKTAQERLNDIEVHLLLCDLDTVDDAQDNILTRARVSHPGVCRIAVSSQNRDDADSEAVRRSAAYLYLFKPLTPHQIALMVKRSLEMNELSRRHRLLSRELKISVDDQIFEERVDMSVKGGYSQFEKLVYASAKMADLIVEARKAAVTDLPVLIEGDTGTGKELLARAIHFNSTRVDSPIHVQNCGGMLDSTLHSELFGHVRGAYTGATADRLGLFRAADGGTVFLDEISDVSPSFQVSLLRFLQNGEVKPLGSDKLLHANVRIIAASNRPLLEMVEKGEFRRDLYYRLKGFSLSIPALRDRREDIPVLTDFFIEKYAGVVGRRVIGITQSALDRLQAHQYPGNVRELESEIRRAVALAENGGYITERNLSAVFDNLVVAPDVGQQAEMEGGTLKEMVERLEQRVVVGALTRFRWNQSKAADALGLSRVGLANKIKRYGLHDG</sequence>
<dbReference type="PRINTS" id="PR01590">
    <property type="entry name" value="HTHFIS"/>
</dbReference>
<name>Q1J425_SPHAL</name>
<dbReference type="InterPro" id="IPR003593">
    <property type="entry name" value="AAA+_ATPase"/>
</dbReference>
<evidence type="ECO:0000256" key="5">
    <source>
        <dbReference type="ARBA" id="ARBA00023125"/>
    </source>
</evidence>
<reference evidence="11 12" key="1">
    <citation type="journal article" date="2009" name="Proc. Natl. Acad. Sci. U.S.A.">
        <title>The genomic basis of trophic strategy in marine bacteria.</title>
        <authorList>
            <person name="Lauro F.M."/>
            <person name="McDougald D."/>
            <person name="Thomas T."/>
            <person name="Williams T.J."/>
            <person name="Egan S."/>
            <person name="Rice S."/>
            <person name="DeMaere M.Z."/>
            <person name="Ting L."/>
            <person name="Ertan H."/>
            <person name="Johnson J."/>
            <person name="Ferriera S."/>
            <person name="Lapidus A."/>
            <person name="Anderson I."/>
            <person name="Kyrpides N."/>
            <person name="Munk A.C."/>
            <person name="Detter C."/>
            <person name="Han C.S."/>
            <person name="Brown M.V."/>
            <person name="Robb F.T."/>
            <person name="Kjelleberg S."/>
            <person name="Cavicchioli R."/>
        </authorList>
    </citation>
    <scope>NUCLEOTIDE SEQUENCE [LARGE SCALE GENOMIC DNA]</scope>
    <source>
        <strain evidence="12">DSM 13593 / LMG 18877 / RB2256</strain>
        <plasmid evidence="12">Plasmid F</plasmid>
    </source>
</reference>
<dbReference type="FunFam" id="3.40.50.300:FF:000006">
    <property type="entry name" value="DNA-binding transcriptional regulator NtrC"/>
    <property type="match status" value="1"/>
</dbReference>
<evidence type="ECO:0000256" key="6">
    <source>
        <dbReference type="ARBA" id="ARBA00023159"/>
    </source>
</evidence>
<keyword evidence="2" id="KW-0067">ATP-binding</keyword>
<dbReference type="AlphaFoldDB" id="Q1J425"/>
<dbReference type="PROSITE" id="PS50045">
    <property type="entry name" value="SIGMA54_INTERACT_4"/>
    <property type="match status" value="1"/>
</dbReference>
<dbReference type="GO" id="GO:0000160">
    <property type="term" value="P:phosphorelay signal transduction system"/>
    <property type="evidence" value="ECO:0007669"/>
    <property type="project" value="UniProtKB-KW"/>
</dbReference>
<keyword evidence="3" id="KW-0902">Two-component regulatory system</keyword>
<dbReference type="InterPro" id="IPR025943">
    <property type="entry name" value="Sigma_54_int_dom_ATP-bd_2"/>
</dbReference>
<dbReference type="InterPro" id="IPR009057">
    <property type="entry name" value="Homeodomain-like_sf"/>
</dbReference>
<keyword evidence="1" id="KW-0547">Nucleotide-binding</keyword>
<dbReference type="Gene3D" id="3.40.50.2300">
    <property type="match status" value="1"/>
</dbReference>
<dbReference type="Gene3D" id="3.40.50.300">
    <property type="entry name" value="P-loop containing nucleotide triphosphate hydrolases"/>
    <property type="match status" value="1"/>
</dbReference>
<keyword evidence="11" id="KW-0614">Plasmid</keyword>
<dbReference type="GO" id="GO:0005524">
    <property type="term" value="F:ATP binding"/>
    <property type="evidence" value="ECO:0007669"/>
    <property type="project" value="UniProtKB-KW"/>
</dbReference>
<evidence type="ECO:0000313" key="12">
    <source>
        <dbReference type="Proteomes" id="UP000006578"/>
    </source>
</evidence>
<dbReference type="SUPFAM" id="SSF52172">
    <property type="entry name" value="CheY-like"/>
    <property type="match status" value="1"/>
</dbReference>
<dbReference type="CDD" id="cd00009">
    <property type="entry name" value="AAA"/>
    <property type="match status" value="1"/>
</dbReference>
<dbReference type="HOGENOM" id="CLU_000445_125_2_5"/>
<dbReference type="InterPro" id="IPR058031">
    <property type="entry name" value="AAA_lid_NorR"/>
</dbReference>
<feature type="domain" description="Sigma-54 factor interaction" evidence="9">
    <location>
        <begin position="167"/>
        <end position="396"/>
    </location>
</feature>
<dbReference type="PROSITE" id="PS00675">
    <property type="entry name" value="SIGMA54_INTERACT_1"/>
    <property type="match status" value="1"/>
</dbReference>
<keyword evidence="6" id="KW-0010">Activator</keyword>
<evidence type="ECO:0000259" key="9">
    <source>
        <dbReference type="PROSITE" id="PS50045"/>
    </source>
</evidence>
<accession>Q1J425</accession>
<dbReference type="PANTHER" id="PTHR32071">
    <property type="entry name" value="TRANSCRIPTIONAL REGULATORY PROTEIN"/>
    <property type="match status" value="1"/>
</dbReference>
<keyword evidence="7" id="KW-0804">Transcription</keyword>
<dbReference type="InterPro" id="IPR011006">
    <property type="entry name" value="CheY-like_superfamily"/>
</dbReference>
<dbReference type="eggNOG" id="COG2204">
    <property type="taxonomic scope" value="Bacteria"/>
</dbReference>
<protein>
    <submittedName>
        <fullName evidence="11">Two component, sigma54 specific, transcriptional regulator, Fis family</fullName>
    </submittedName>
</protein>
<dbReference type="SUPFAM" id="SSF46689">
    <property type="entry name" value="Homeodomain-like"/>
    <property type="match status" value="1"/>
</dbReference>
<dbReference type="RefSeq" id="WP_011536522.1">
    <property type="nucleotide sequence ID" value="NC_008036.1"/>
</dbReference>
<dbReference type="GO" id="GO:0043565">
    <property type="term" value="F:sequence-specific DNA binding"/>
    <property type="evidence" value="ECO:0007669"/>
    <property type="project" value="InterPro"/>
</dbReference>
<dbReference type="PROSITE" id="PS00676">
    <property type="entry name" value="SIGMA54_INTERACT_2"/>
    <property type="match status" value="1"/>
</dbReference>
<dbReference type="InterPro" id="IPR025662">
    <property type="entry name" value="Sigma_54_int_dom_ATP-bd_1"/>
</dbReference>
<feature type="domain" description="Response regulatory" evidence="10">
    <location>
        <begin position="8"/>
        <end position="124"/>
    </location>
</feature>
<dbReference type="InterPro" id="IPR002078">
    <property type="entry name" value="Sigma_54_int"/>
</dbReference>
<dbReference type="Pfam" id="PF25601">
    <property type="entry name" value="AAA_lid_14"/>
    <property type="match status" value="1"/>
</dbReference>
<dbReference type="Gene3D" id="1.10.10.60">
    <property type="entry name" value="Homeodomain-like"/>
    <property type="match status" value="1"/>
</dbReference>
<geneLocation type="plasmid" evidence="12">
    <name>F</name>
</geneLocation>
<keyword evidence="8" id="KW-0597">Phosphoprotein</keyword>
<evidence type="ECO:0000256" key="3">
    <source>
        <dbReference type="ARBA" id="ARBA00023012"/>
    </source>
</evidence>
<dbReference type="Pfam" id="PF02954">
    <property type="entry name" value="HTH_8"/>
    <property type="match status" value="1"/>
</dbReference>
<dbReference type="InterPro" id="IPR027417">
    <property type="entry name" value="P-loop_NTPase"/>
</dbReference>
<evidence type="ECO:0000256" key="4">
    <source>
        <dbReference type="ARBA" id="ARBA00023015"/>
    </source>
</evidence>
<evidence type="ECO:0000259" key="10">
    <source>
        <dbReference type="PROSITE" id="PS50110"/>
    </source>
</evidence>
<proteinExistence type="predicted"/>
<evidence type="ECO:0000256" key="2">
    <source>
        <dbReference type="ARBA" id="ARBA00022840"/>
    </source>
</evidence>
<evidence type="ECO:0000313" key="11">
    <source>
        <dbReference type="EMBL" id="ABF54898.1"/>
    </source>
</evidence>